<proteinExistence type="predicted"/>
<organism evidence="2">
    <name type="scientific">Cacopsylla melanoneura</name>
    <dbReference type="NCBI Taxonomy" id="428564"/>
    <lineage>
        <taxon>Eukaryota</taxon>
        <taxon>Metazoa</taxon>
        <taxon>Ecdysozoa</taxon>
        <taxon>Arthropoda</taxon>
        <taxon>Hexapoda</taxon>
        <taxon>Insecta</taxon>
        <taxon>Pterygota</taxon>
        <taxon>Neoptera</taxon>
        <taxon>Paraneoptera</taxon>
        <taxon>Hemiptera</taxon>
        <taxon>Sternorrhyncha</taxon>
        <taxon>Psylloidea</taxon>
        <taxon>Psyllidae</taxon>
        <taxon>Psyllinae</taxon>
        <taxon>Cacopsylla</taxon>
    </lineage>
</organism>
<protein>
    <submittedName>
        <fullName evidence="2">Uncharacterized protein</fullName>
    </submittedName>
</protein>
<evidence type="ECO:0000313" key="2">
    <source>
        <dbReference type="EMBL" id="CAG6651976.1"/>
    </source>
</evidence>
<feature type="region of interest" description="Disordered" evidence="1">
    <location>
        <begin position="1"/>
        <end position="24"/>
    </location>
</feature>
<reference evidence="2" key="1">
    <citation type="submission" date="2021-05" db="EMBL/GenBank/DDBJ databases">
        <authorList>
            <person name="Alioto T."/>
            <person name="Alioto T."/>
            <person name="Gomez Garrido J."/>
        </authorList>
    </citation>
    <scope>NUCLEOTIDE SEQUENCE</scope>
</reference>
<dbReference type="EMBL" id="HBUF01169988">
    <property type="protein sequence ID" value="CAG6651976.1"/>
    <property type="molecule type" value="Transcribed_RNA"/>
</dbReference>
<accession>A0A8D8RKK7</accession>
<dbReference type="AlphaFoldDB" id="A0A8D8RKK7"/>
<name>A0A8D8RKK7_9HEMI</name>
<sequence length="103" mass="12045">MVNKNKKMMNKNKNMNKKKLMMKKKKACRRQKQELSLASCVHYYGRRGLMVGRKPNTIIGYTFVPTTDGHFSCFFIPVFETHCTTMFCRAVHPLRTVARLAAW</sequence>
<dbReference type="EMBL" id="HBUF01169987">
    <property type="protein sequence ID" value="CAG6651975.1"/>
    <property type="molecule type" value="Transcribed_RNA"/>
</dbReference>
<evidence type="ECO:0000256" key="1">
    <source>
        <dbReference type="SAM" id="MobiDB-lite"/>
    </source>
</evidence>